<dbReference type="Gene3D" id="3.30.420.280">
    <property type="match status" value="1"/>
</dbReference>
<sequence length="465" mass="52017">MRTRVATGHVPRRQQSALHAAPGRFKVLVTHRRFGKTVFAVNELISGAKSCKLRQPRFAYLAPYHIQAKDVAWSYLKLYTAKIPDIAVNESELWVELPPRVEHGTDIGGARIRLYGADNADRLRGLYFDGVVLDEYAQMHPRVWSEVVRPALADRMGWALFIGTPMGRNGFCDLFEGARDGFPLADGTRRHDPDWASFMFKASETGIIPPPELEAAQRTMSPDQYAQEFECSFDAAIPGAYYAQLLADAERLGRIRPIAYEPALPVHTGWDLGIGDPTAIWFAQVVHGEPRLIDYYEASGVGLEHYVAQLRAGHRAHWIYGQHFFPHDLRVKELGSGLSRVDVLRGFGLSPTVLPAASIDDGISQARFLLRKCWFNAERCGTGLKLLRQYRSEWDDKRQVLKPVPLHDFTSHCADAFRYLCIGLGRTLIDRQPLVDPSMSSGARSASNRPRFAAGASKGGKPHGW</sequence>
<evidence type="ECO:0000313" key="3">
    <source>
        <dbReference type="Proteomes" id="UP001230156"/>
    </source>
</evidence>
<name>A0ABU0YHS3_9PROT</name>
<accession>A0ABU0YHS3</accession>
<proteinExistence type="predicted"/>
<dbReference type="Gene3D" id="3.40.50.300">
    <property type="entry name" value="P-loop containing nucleotide triphosphate hydrolases"/>
    <property type="match status" value="1"/>
</dbReference>
<feature type="compositionally biased region" description="Polar residues" evidence="1">
    <location>
        <begin position="439"/>
        <end position="448"/>
    </location>
</feature>
<gene>
    <name evidence="2" type="ORF">Q8A70_00960</name>
</gene>
<dbReference type="RefSeq" id="WP_379953582.1">
    <property type="nucleotide sequence ID" value="NZ_JAUYVI010000001.1"/>
</dbReference>
<comment type="caution">
    <text evidence="2">The sequence shown here is derived from an EMBL/GenBank/DDBJ whole genome shotgun (WGS) entry which is preliminary data.</text>
</comment>
<organism evidence="2 3">
    <name type="scientific">Dongia sedimenti</name>
    <dbReference type="NCBI Taxonomy" id="3064282"/>
    <lineage>
        <taxon>Bacteria</taxon>
        <taxon>Pseudomonadati</taxon>
        <taxon>Pseudomonadota</taxon>
        <taxon>Alphaproteobacteria</taxon>
        <taxon>Rhodospirillales</taxon>
        <taxon>Dongiaceae</taxon>
        <taxon>Dongia</taxon>
    </lineage>
</organism>
<keyword evidence="3" id="KW-1185">Reference proteome</keyword>
<evidence type="ECO:0000313" key="2">
    <source>
        <dbReference type="EMBL" id="MDQ7246208.1"/>
    </source>
</evidence>
<evidence type="ECO:0000256" key="1">
    <source>
        <dbReference type="SAM" id="MobiDB-lite"/>
    </source>
</evidence>
<dbReference type="Proteomes" id="UP001230156">
    <property type="component" value="Unassembled WGS sequence"/>
</dbReference>
<dbReference type="EMBL" id="JAUYVI010000001">
    <property type="protein sequence ID" value="MDQ7246208.1"/>
    <property type="molecule type" value="Genomic_DNA"/>
</dbReference>
<reference evidence="3" key="1">
    <citation type="submission" date="2023-08" db="EMBL/GenBank/DDBJ databases">
        <title>Rhodospirillaceae gen. nov., a novel taxon isolated from the Yangtze River Yuezi River estuary sludge.</title>
        <authorList>
            <person name="Ruan L."/>
        </authorList>
    </citation>
    <scope>NUCLEOTIDE SEQUENCE [LARGE SCALE GENOMIC DNA]</scope>
    <source>
        <strain evidence="3">R-7</strain>
    </source>
</reference>
<dbReference type="InterPro" id="IPR027417">
    <property type="entry name" value="P-loop_NTPase"/>
</dbReference>
<feature type="region of interest" description="Disordered" evidence="1">
    <location>
        <begin position="439"/>
        <end position="465"/>
    </location>
</feature>
<evidence type="ECO:0008006" key="4">
    <source>
        <dbReference type="Google" id="ProtNLM"/>
    </source>
</evidence>
<protein>
    <recommendedName>
        <fullName evidence="4">Terminase</fullName>
    </recommendedName>
</protein>